<sequence>RDGLSWICHCPPGSLYRRLCQLLALALGDRDALAVAALLAESLGVTARHQLLASARARQRWVTMTAGWGG</sequence>
<reference evidence="1 2" key="1">
    <citation type="submission" date="2019-09" db="EMBL/GenBank/DDBJ databases">
        <title>Bird 10,000 Genomes (B10K) Project - Family phase.</title>
        <authorList>
            <person name="Zhang G."/>
        </authorList>
    </citation>
    <scope>NUCLEOTIDE SEQUENCE [LARGE SCALE GENOMIC DNA]</scope>
    <source>
        <strain evidence="1">B10K-DU-029-44</strain>
        <tissue evidence="1">Heart</tissue>
    </source>
</reference>
<feature type="non-terminal residue" evidence="1">
    <location>
        <position position="70"/>
    </location>
</feature>
<dbReference type="EMBL" id="VZRP01001648">
    <property type="protein sequence ID" value="NWV59542.1"/>
    <property type="molecule type" value="Genomic_DNA"/>
</dbReference>
<name>A0A7K6G8D7_9PASS</name>
<organism evidence="1 2">
    <name type="scientific">Malurus elegans</name>
    <name type="common">Red-winged fairywren</name>
    <dbReference type="NCBI Taxonomy" id="720584"/>
    <lineage>
        <taxon>Eukaryota</taxon>
        <taxon>Metazoa</taxon>
        <taxon>Chordata</taxon>
        <taxon>Craniata</taxon>
        <taxon>Vertebrata</taxon>
        <taxon>Euteleostomi</taxon>
        <taxon>Archelosauria</taxon>
        <taxon>Archosauria</taxon>
        <taxon>Dinosauria</taxon>
        <taxon>Saurischia</taxon>
        <taxon>Theropoda</taxon>
        <taxon>Coelurosauria</taxon>
        <taxon>Aves</taxon>
        <taxon>Neognathae</taxon>
        <taxon>Neoaves</taxon>
        <taxon>Telluraves</taxon>
        <taxon>Australaves</taxon>
        <taxon>Passeriformes</taxon>
        <taxon>Meliphagoidea</taxon>
        <taxon>Maluridae</taxon>
        <taxon>Malurus</taxon>
    </lineage>
</organism>
<dbReference type="AlphaFoldDB" id="A0A7K6G8D7"/>
<keyword evidence="2" id="KW-1185">Reference proteome</keyword>
<accession>A0A7K6G8D7</accession>
<evidence type="ECO:0000313" key="2">
    <source>
        <dbReference type="Proteomes" id="UP000564407"/>
    </source>
</evidence>
<dbReference type="Proteomes" id="UP000564407">
    <property type="component" value="Unassembled WGS sequence"/>
</dbReference>
<protein>
    <submittedName>
        <fullName evidence="1">ESPL1 protein</fullName>
    </submittedName>
</protein>
<feature type="non-terminal residue" evidence="1">
    <location>
        <position position="1"/>
    </location>
</feature>
<gene>
    <name evidence="1" type="primary">Espl1_0</name>
    <name evidence="1" type="ORF">MALELE_R15072</name>
</gene>
<comment type="caution">
    <text evidence="1">The sequence shown here is derived from an EMBL/GenBank/DDBJ whole genome shotgun (WGS) entry which is preliminary data.</text>
</comment>
<proteinExistence type="predicted"/>
<evidence type="ECO:0000313" key="1">
    <source>
        <dbReference type="EMBL" id="NWV59542.1"/>
    </source>
</evidence>